<sequence length="98" mass="11057">MKHLSIYVFIFNLLFYGLTIFNIDLVPGIVWRSVLITGPIIGVILALLYSKGKLKVMGLSGNLFIFVIAILLPYIVTTFIWNRYSKCTTAEPISKRCA</sequence>
<keyword evidence="1" id="KW-0472">Membrane</keyword>
<protein>
    <recommendedName>
        <fullName evidence="4">ABC transporter permease</fullName>
    </recommendedName>
</protein>
<evidence type="ECO:0000256" key="1">
    <source>
        <dbReference type="SAM" id="Phobius"/>
    </source>
</evidence>
<gene>
    <name evidence="2" type="ORF">C7Y47_04300</name>
</gene>
<feature type="transmembrane region" description="Helical" evidence="1">
    <location>
        <begin position="29"/>
        <end position="49"/>
    </location>
</feature>
<dbReference type="RefSeq" id="WP_142507635.1">
    <property type="nucleotide sequence ID" value="NZ_SADV01000003.1"/>
</dbReference>
<evidence type="ECO:0008006" key="4">
    <source>
        <dbReference type="Google" id="ProtNLM"/>
    </source>
</evidence>
<organism evidence="2 3">
    <name type="scientific">Lysinibacillus sphaericus</name>
    <name type="common">Bacillus sphaericus</name>
    <dbReference type="NCBI Taxonomy" id="1421"/>
    <lineage>
        <taxon>Bacteria</taxon>
        <taxon>Bacillati</taxon>
        <taxon>Bacillota</taxon>
        <taxon>Bacilli</taxon>
        <taxon>Bacillales</taxon>
        <taxon>Bacillaceae</taxon>
        <taxon>Lysinibacillus</taxon>
    </lineage>
</organism>
<keyword evidence="1" id="KW-0812">Transmembrane</keyword>
<dbReference type="Proteomes" id="UP000317944">
    <property type="component" value="Unassembled WGS sequence"/>
</dbReference>
<reference evidence="2 3" key="1">
    <citation type="submission" date="2018-03" db="EMBL/GenBank/DDBJ databases">
        <title>Aerobic endospore-forming bacteria genome sequencing and assembly.</title>
        <authorList>
            <person name="Cavalcante D.A."/>
            <person name="Driks A."/>
            <person name="Putonti C."/>
            <person name="De-Souza M.T."/>
        </authorList>
    </citation>
    <scope>NUCLEOTIDE SEQUENCE [LARGE SCALE GENOMIC DNA]</scope>
    <source>
        <strain evidence="2 3">SDF0037</strain>
    </source>
</reference>
<evidence type="ECO:0000313" key="2">
    <source>
        <dbReference type="EMBL" id="TQR36940.1"/>
    </source>
</evidence>
<proteinExistence type="predicted"/>
<feature type="transmembrane region" description="Helical" evidence="1">
    <location>
        <begin position="61"/>
        <end position="81"/>
    </location>
</feature>
<evidence type="ECO:0000313" key="3">
    <source>
        <dbReference type="Proteomes" id="UP000317944"/>
    </source>
</evidence>
<keyword evidence="1" id="KW-1133">Transmembrane helix</keyword>
<dbReference type="OrthoDB" id="2913376at2"/>
<feature type="transmembrane region" description="Helical" evidence="1">
    <location>
        <begin position="7"/>
        <end position="23"/>
    </location>
</feature>
<dbReference type="EMBL" id="SADV01000003">
    <property type="protein sequence ID" value="TQR36940.1"/>
    <property type="molecule type" value="Genomic_DNA"/>
</dbReference>
<comment type="caution">
    <text evidence="2">The sequence shown here is derived from an EMBL/GenBank/DDBJ whole genome shotgun (WGS) entry which is preliminary data.</text>
</comment>
<name>A0A544USX1_LYSSH</name>
<accession>A0A544USX1</accession>
<dbReference type="AlphaFoldDB" id="A0A544USX1"/>